<protein>
    <submittedName>
        <fullName evidence="1">Uncharacterized protein</fullName>
    </submittedName>
</protein>
<gene>
    <name evidence="1" type="ORF">LCGC14_0853890</name>
</gene>
<comment type="caution">
    <text evidence="1">The sequence shown here is derived from an EMBL/GenBank/DDBJ whole genome shotgun (WGS) entry which is preliminary data.</text>
</comment>
<dbReference type="EMBL" id="LAZR01002559">
    <property type="protein sequence ID" value="KKN28480.1"/>
    <property type="molecule type" value="Genomic_DNA"/>
</dbReference>
<sequence>MQVEYQDIEWENDWKIIVEIFETIDHLKSLFQELEVSYLRQVEQKILTLNLEKYAYSLQNYIIEKYSRNS</sequence>
<name>A0A0F9P9H2_9ZZZZ</name>
<dbReference type="AlphaFoldDB" id="A0A0F9P9H2"/>
<evidence type="ECO:0000313" key="1">
    <source>
        <dbReference type="EMBL" id="KKN28480.1"/>
    </source>
</evidence>
<proteinExistence type="predicted"/>
<reference evidence="1" key="1">
    <citation type="journal article" date="2015" name="Nature">
        <title>Complex archaea that bridge the gap between prokaryotes and eukaryotes.</title>
        <authorList>
            <person name="Spang A."/>
            <person name="Saw J.H."/>
            <person name="Jorgensen S.L."/>
            <person name="Zaremba-Niedzwiedzka K."/>
            <person name="Martijn J."/>
            <person name="Lind A.E."/>
            <person name="van Eijk R."/>
            <person name="Schleper C."/>
            <person name="Guy L."/>
            <person name="Ettema T.J."/>
        </authorList>
    </citation>
    <scope>NUCLEOTIDE SEQUENCE</scope>
</reference>
<organism evidence="1">
    <name type="scientific">marine sediment metagenome</name>
    <dbReference type="NCBI Taxonomy" id="412755"/>
    <lineage>
        <taxon>unclassified sequences</taxon>
        <taxon>metagenomes</taxon>
        <taxon>ecological metagenomes</taxon>
    </lineage>
</organism>
<accession>A0A0F9P9H2</accession>